<dbReference type="PANTHER" id="PTHR44656">
    <property type="entry name" value="DEHYDROGENASE/REDUCTASE SDR FAMILY MEMBER 12"/>
    <property type="match status" value="1"/>
</dbReference>
<dbReference type="PANTHER" id="PTHR44656:SF7">
    <property type="entry name" value="DEHYDROGENASE_REDUCTASE SDR FAMILY MEMBER 12"/>
    <property type="match status" value="1"/>
</dbReference>
<keyword evidence="3" id="KW-1185">Reference proteome</keyword>
<dbReference type="Gene3D" id="3.40.50.720">
    <property type="entry name" value="NAD(P)-binding Rossmann-like Domain"/>
    <property type="match status" value="1"/>
</dbReference>
<dbReference type="EMBL" id="FOYL01000009">
    <property type="protein sequence ID" value="SFR25702.1"/>
    <property type="molecule type" value="Genomic_DNA"/>
</dbReference>
<dbReference type="AlphaFoldDB" id="A0A1I6F766"/>
<gene>
    <name evidence="2" type="ORF">SAMN04488564_10930</name>
</gene>
<dbReference type="InterPro" id="IPR052992">
    <property type="entry name" value="SDR_member_12"/>
</dbReference>
<evidence type="ECO:0000313" key="3">
    <source>
        <dbReference type="Proteomes" id="UP000198583"/>
    </source>
</evidence>
<evidence type="ECO:0000256" key="1">
    <source>
        <dbReference type="SAM" id="MobiDB-lite"/>
    </source>
</evidence>
<dbReference type="STRING" id="84724.SAMN04488564_10930"/>
<dbReference type="PRINTS" id="PR00081">
    <property type="entry name" value="GDHRDH"/>
</dbReference>
<dbReference type="OrthoDB" id="3772961at2"/>
<protein>
    <submittedName>
        <fullName evidence="2">NAD(P)-dependent dehydrogenase, short-chain alcohol dehydrogenase family</fullName>
    </submittedName>
</protein>
<dbReference type="SUPFAM" id="SSF51735">
    <property type="entry name" value="NAD(P)-binding Rossmann-fold domains"/>
    <property type="match status" value="1"/>
</dbReference>
<reference evidence="3" key="1">
    <citation type="submission" date="2016-10" db="EMBL/GenBank/DDBJ databases">
        <authorList>
            <person name="Varghese N."/>
            <person name="Submissions S."/>
        </authorList>
    </citation>
    <scope>NUCLEOTIDE SEQUENCE [LARGE SCALE GENOMIC DNA]</scope>
    <source>
        <strain evidence="3">DSM 44232</strain>
    </source>
</reference>
<dbReference type="Proteomes" id="UP000198583">
    <property type="component" value="Unassembled WGS sequence"/>
</dbReference>
<dbReference type="Pfam" id="PF00106">
    <property type="entry name" value="adh_short"/>
    <property type="match status" value="1"/>
</dbReference>
<feature type="region of interest" description="Disordered" evidence="1">
    <location>
        <begin position="283"/>
        <end position="303"/>
    </location>
</feature>
<dbReference type="InterPro" id="IPR036291">
    <property type="entry name" value="NAD(P)-bd_dom_sf"/>
</dbReference>
<proteinExistence type="predicted"/>
<evidence type="ECO:0000313" key="2">
    <source>
        <dbReference type="EMBL" id="SFR25702.1"/>
    </source>
</evidence>
<organism evidence="2 3">
    <name type="scientific">Lentzea waywayandensis</name>
    <dbReference type="NCBI Taxonomy" id="84724"/>
    <lineage>
        <taxon>Bacteria</taxon>
        <taxon>Bacillati</taxon>
        <taxon>Actinomycetota</taxon>
        <taxon>Actinomycetes</taxon>
        <taxon>Pseudonocardiales</taxon>
        <taxon>Pseudonocardiaceae</taxon>
        <taxon>Lentzea</taxon>
    </lineage>
</organism>
<sequence>MQGVKRVSGLLRVLDTVADRLVVPGYSRLGHQLRRRGWAGDPQPGALQGANAVVTGAGSGIGKATALGLARLGADVLLVVRDERKGEAARAEILAEVPTAKVLIRHCDLSSQSSVRRFAADLPYSRLDVLVHNAGVLPNKRTETEDGHELTFATHVLGPLLMTDLLRPALAASSDPRVVLVSSGGMYTQRLRADDPEYREGDYRGATAYARTKRMQVTLAPLLTERYAQDGIGVHAMHPGWADTPGVAGSLPGFHRLTRTFLRTAEEGADTVVWLAATSPAPRSGQFWHDRRERPTHLLPTTGDKPDDVNAFWQYSTSAVGLLP</sequence>
<name>A0A1I6F766_9PSEU</name>
<accession>A0A1I6F766</accession>
<dbReference type="InterPro" id="IPR002347">
    <property type="entry name" value="SDR_fam"/>
</dbReference>